<accession>J0NKK8</accession>
<organism evidence="3 4">
    <name type="scientific">Schaalia georgiae F0490</name>
    <dbReference type="NCBI Taxonomy" id="1125717"/>
    <lineage>
        <taxon>Bacteria</taxon>
        <taxon>Bacillati</taxon>
        <taxon>Actinomycetota</taxon>
        <taxon>Actinomycetes</taxon>
        <taxon>Actinomycetales</taxon>
        <taxon>Actinomycetaceae</taxon>
        <taxon>Schaalia</taxon>
    </lineage>
</organism>
<dbReference type="InterPro" id="IPR036890">
    <property type="entry name" value="HATPase_C_sf"/>
</dbReference>
<name>J0NKK8_9ACTO</name>
<sequence length="451" mass="48816">MFESLPDIPRLFTALAEWGASLVYVSAVARACSHALSPAHPVPRWRLALAGAGGLPAFAITQELLGRAPLSLWVPGMVLAFALVWGTIRVGTAMDWRWVTHTSARAFVVAELAASLAWQVVVYFHAAAPIWRPETLGGFTAIAAACLGCVYYCERRVLRQGALPALGRGDLVAALVIGVAVFALSNLSFVSTQTPFSGRAGLEVFYIRTLVDLGGYAILFAQFERIQHSATERELASIQSSLEAQHHQYLSARADMEQVARAHHDLKHQVAAIRAELDPGRAAASFEELESQIAQIGQQYHSGNAVLDVVLTTKGRVCGAEGINFTAVADGALLEGMSSMDIATLFGNALDNAIEASRRVPDPAKRLIELALFRRGEMVVIRVDNWFDGHLSTDAGGRLTTIKADGVRHGWGVKSIQWTARKYGGQAATRAEDHWFTLTVLLPSTSPIQER</sequence>
<dbReference type="Proteomes" id="UP000004578">
    <property type="component" value="Unassembled WGS sequence"/>
</dbReference>
<reference evidence="3 4" key="1">
    <citation type="submission" date="2012-05" db="EMBL/GenBank/DDBJ databases">
        <authorList>
            <person name="Harkins D.M."/>
            <person name="Madupu R."/>
            <person name="Durkin A.S."/>
            <person name="Torralba M."/>
            <person name="Methe B."/>
            <person name="Sutton G.G."/>
            <person name="Nelson K.E."/>
        </authorList>
    </citation>
    <scope>NUCLEOTIDE SEQUENCE [LARGE SCALE GENOMIC DNA]</scope>
    <source>
        <strain evidence="3 4">F0490</strain>
    </source>
</reference>
<evidence type="ECO:0000256" key="1">
    <source>
        <dbReference type="SAM" id="Phobius"/>
    </source>
</evidence>
<evidence type="ECO:0000313" key="4">
    <source>
        <dbReference type="Proteomes" id="UP000004578"/>
    </source>
</evidence>
<comment type="caution">
    <text evidence="3">The sequence shown here is derived from an EMBL/GenBank/DDBJ whole genome shotgun (WGS) entry which is preliminary data.</text>
</comment>
<feature type="transmembrane region" description="Helical" evidence="1">
    <location>
        <begin position="165"/>
        <end position="185"/>
    </location>
</feature>
<gene>
    <name evidence="3" type="ORF">HMPREF1317_1945</name>
</gene>
<dbReference type="InterPro" id="IPR032834">
    <property type="entry name" value="NatK-like_C"/>
</dbReference>
<protein>
    <recommendedName>
        <fullName evidence="2">Sensor histidine kinase NatK-like C-terminal domain-containing protein</fullName>
    </recommendedName>
</protein>
<evidence type="ECO:0000313" key="3">
    <source>
        <dbReference type="EMBL" id="EJF45277.1"/>
    </source>
</evidence>
<proteinExistence type="predicted"/>
<feature type="domain" description="Sensor histidine kinase NatK-like C-terminal" evidence="2">
    <location>
        <begin position="338"/>
        <end position="443"/>
    </location>
</feature>
<dbReference type="CDD" id="cd16935">
    <property type="entry name" value="HATPase_AgrC-ComD-like"/>
    <property type="match status" value="1"/>
</dbReference>
<dbReference type="OrthoDB" id="9813149at2"/>
<dbReference type="EMBL" id="AKFS01000171">
    <property type="protein sequence ID" value="EJF45277.1"/>
    <property type="molecule type" value="Genomic_DNA"/>
</dbReference>
<dbReference type="AlphaFoldDB" id="J0NKK8"/>
<dbReference type="SUPFAM" id="SSF55874">
    <property type="entry name" value="ATPase domain of HSP90 chaperone/DNA topoisomerase II/histidine kinase"/>
    <property type="match status" value="1"/>
</dbReference>
<keyword evidence="4" id="KW-1185">Reference proteome</keyword>
<keyword evidence="1" id="KW-1133">Transmembrane helix</keyword>
<dbReference type="Pfam" id="PF14501">
    <property type="entry name" value="HATPase_c_5"/>
    <property type="match status" value="1"/>
</dbReference>
<keyword evidence="1" id="KW-0472">Membrane</keyword>
<feature type="transmembrane region" description="Helical" evidence="1">
    <location>
        <begin position="72"/>
        <end position="92"/>
    </location>
</feature>
<dbReference type="RefSeq" id="WP_005870171.1">
    <property type="nucleotide sequence ID" value="NZ_AKFS01000171.1"/>
</dbReference>
<feature type="transmembrane region" description="Helical" evidence="1">
    <location>
        <begin position="136"/>
        <end position="153"/>
    </location>
</feature>
<keyword evidence="1" id="KW-0812">Transmembrane</keyword>
<feature type="transmembrane region" description="Helical" evidence="1">
    <location>
        <begin position="104"/>
        <end position="124"/>
    </location>
</feature>
<dbReference type="PATRIC" id="fig|1125717.3.peg.1123"/>
<evidence type="ECO:0000259" key="2">
    <source>
        <dbReference type="Pfam" id="PF14501"/>
    </source>
</evidence>